<keyword evidence="2" id="KW-0812">Transmembrane</keyword>
<feature type="transmembrane region" description="Helical" evidence="2">
    <location>
        <begin position="138"/>
        <end position="157"/>
    </location>
</feature>
<name>A0A1M4SGZ3_9BACE</name>
<feature type="compositionally biased region" description="Basic and acidic residues" evidence="1">
    <location>
        <begin position="1"/>
        <end position="10"/>
    </location>
</feature>
<evidence type="ECO:0000313" key="3">
    <source>
        <dbReference type="EMBL" id="SHE31475.1"/>
    </source>
</evidence>
<evidence type="ECO:0008006" key="5">
    <source>
        <dbReference type="Google" id="ProtNLM"/>
    </source>
</evidence>
<accession>A0A1M4SGZ3</accession>
<gene>
    <name evidence="3" type="ORF">SAMN05444405_10198</name>
</gene>
<dbReference type="OrthoDB" id="764986at2"/>
<keyword evidence="2" id="KW-1133">Transmembrane helix</keyword>
<dbReference type="Proteomes" id="UP000184509">
    <property type="component" value="Unassembled WGS sequence"/>
</dbReference>
<dbReference type="EMBL" id="FQTV01000001">
    <property type="protein sequence ID" value="SHE31475.1"/>
    <property type="molecule type" value="Genomic_DNA"/>
</dbReference>
<feature type="transmembrane region" description="Helical" evidence="2">
    <location>
        <begin position="104"/>
        <end position="126"/>
    </location>
</feature>
<organism evidence="3 4">
    <name type="scientific">Bacteroides luti</name>
    <dbReference type="NCBI Taxonomy" id="1297750"/>
    <lineage>
        <taxon>Bacteria</taxon>
        <taxon>Pseudomonadati</taxon>
        <taxon>Bacteroidota</taxon>
        <taxon>Bacteroidia</taxon>
        <taxon>Bacteroidales</taxon>
        <taxon>Bacteroidaceae</taxon>
        <taxon>Bacteroides</taxon>
    </lineage>
</organism>
<feature type="region of interest" description="Disordered" evidence="1">
    <location>
        <begin position="1"/>
        <end position="21"/>
    </location>
</feature>
<keyword evidence="4" id="KW-1185">Reference proteome</keyword>
<proteinExistence type="predicted"/>
<feature type="transmembrane region" description="Helical" evidence="2">
    <location>
        <begin position="80"/>
        <end position="98"/>
    </location>
</feature>
<dbReference type="STRING" id="1297750.SAMN05444405_10198"/>
<feature type="transmembrane region" description="Helical" evidence="2">
    <location>
        <begin position="48"/>
        <end position="68"/>
    </location>
</feature>
<dbReference type="AlphaFoldDB" id="A0A1M4SGZ3"/>
<protein>
    <recommendedName>
        <fullName evidence="5">Yip1 domain-containing protein</fullName>
    </recommendedName>
</protein>
<evidence type="ECO:0000256" key="1">
    <source>
        <dbReference type="SAM" id="MobiDB-lite"/>
    </source>
</evidence>
<evidence type="ECO:0000313" key="4">
    <source>
        <dbReference type="Proteomes" id="UP000184509"/>
    </source>
</evidence>
<evidence type="ECO:0000256" key="2">
    <source>
        <dbReference type="SAM" id="Phobius"/>
    </source>
</evidence>
<reference evidence="3 4" key="1">
    <citation type="submission" date="2016-11" db="EMBL/GenBank/DDBJ databases">
        <authorList>
            <person name="Jaros S."/>
            <person name="Januszkiewicz K."/>
            <person name="Wedrychowicz H."/>
        </authorList>
    </citation>
    <scope>NUCLEOTIDE SEQUENCE [LARGE SCALE GENOMIC DNA]</scope>
    <source>
        <strain evidence="3 4">DSM 26991</strain>
    </source>
</reference>
<sequence>MESQELREGDNLQPRKAKTGTRNPLGFFGEWNYNITTDQEAPLLYSRFAIYAFTVFCSVFFGGVLMFLNLRKLNNKHGQAVVAIYTILYGAIAYPVLMQFDMRISLLNIVNILGSIPFYSIFWGKYVGKATKYRTESVLIPSVIGSVILALTIILIFNM</sequence>
<keyword evidence="2" id="KW-0472">Membrane</keyword>
<dbReference type="RefSeq" id="WP_073398563.1">
    <property type="nucleotide sequence ID" value="NZ_FQTV01000001.1"/>
</dbReference>